<organism evidence="1 2">
    <name type="scientific">Pedobacter polaris</name>
    <dbReference type="NCBI Taxonomy" id="2571273"/>
    <lineage>
        <taxon>Bacteria</taxon>
        <taxon>Pseudomonadati</taxon>
        <taxon>Bacteroidota</taxon>
        <taxon>Sphingobacteriia</taxon>
        <taxon>Sphingobacteriales</taxon>
        <taxon>Sphingobacteriaceae</taxon>
        <taxon>Pedobacter</taxon>
    </lineage>
</organism>
<dbReference type="AlphaFoldDB" id="A0A4U1CHL9"/>
<dbReference type="EMBL" id="SWBR01000004">
    <property type="protein sequence ID" value="TKC06795.1"/>
    <property type="molecule type" value="Genomic_DNA"/>
</dbReference>
<proteinExistence type="predicted"/>
<name>A0A4U1CHL9_9SPHI</name>
<dbReference type="Proteomes" id="UP000309488">
    <property type="component" value="Unassembled WGS sequence"/>
</dbReference>
<evidence type="ECO:0000313" key="2">
    <source>
        <dbReference type="Proteomes" id="UP000309488"/>
    </source>
</evidence>
<gene>
    <name evidence="1" type="ORF">FA048_16490</name>
</gene>
<sequence>MKTISHYILRCCCLVFTLLNLGNAVLAQKKIIRTVIPATSSRSPSIRIDQGLTATVSFDLSVLPKDCIIESSSLQFATRNVLVNTAVVLEVYKSDAERITFQSVKTSDTAKTLIAIDIKNKMYWPKSNSSTYAVTLKTTKNAGDLLELYGSPDDAVFEQGFAPKLIINYTEAIVNKVDWGISNANAQHSSQSFMGIKGAIPSGYTVKSVEADGEIKLNLLLFKDNIYLYSNSGIAKVNVRDLKMTKIKTGLVAATETSIPAIDNLGRFYYPNTENVSVIELGNNNNYSDKIKQNGKLVNAITLGADGSVYLPTINSISAYMPFPRNRLIWSYPFSGKKSTITLNEEGTIAYVAVSSNNATGILALDATNGRLISFKSLALKAEGSANLAIPVLDKQGDVYIADKLRGADSLYVFKSNLSKLDKTITGANISIPTAGIEKGVLFIKNGFLMKYIDGNEVKFANMGYNGEVVSLISDQANNIFCLGADKKLYLLFNKESQFKKVENVNGGMALIMGVDGTLYTASNNNLTAIKPSAYTDDYTLVQADFNDDDLTFRGKKVITSKGFVISRNRVITAKEEVILGTDVQVSNATLMIKSAGKISFGKGFLIKKGSEVVVRTEN</sequence>
<comment type="caution">
    <text evidence="1">The sequence shown here is derived from an EMBL/GenBank/DDBJ whole genome shotgun (WGS) entry which is preliminary data.</text>
</comment>
<dbReference type="RefSeq" id="WP_136843143.1">
    <property type="nucleotide sequence ID" value="NZ_SWBR01000004.1"/>
</dbReference>
<reference evidence="1 2" key="1">
    <citation type="submission" date="2019-04" db="EMBL/GenBank/DDBJ databases">
        <title>Pedobacter sp. RP-3-22 sp. nov., isolated from Arctic soil.</title>
        <authorList>
            <person name="Dahal R.H."/>
            <person name="Kim D.-U."/>
        </authorList>
    </citation>
    <scope>NUCLEOTIDE SEQUENCE [LARGE SCALE GENOMIC DNA]</scope>
    <source>
        <strain evidence="1 2">RP-3-22</strain>
    </source>
</reference>
<dbReference type="SUPFAM" id="SSF101898">
    <property type="entry name" value="NHL repeat"/>
    <property type="match status" value="1"/>
</dbReference>
<protein>
    <submittedName>
        <fullName evidence="1">Uncharacterized protein</fullName>
    </submittedName>
</protein>
<keyword evidence="2" id="KW-1185">Reference proteome</keyword>
<accession>A0A4U1CHL9</accession>
<evidence type="ECO:0000313" key="1">
    <source>
        <dbReference type="EMBL" id="TKC06795.1"/>
    </source>
</evidence>